<feature type="compositionally biased region" description="Acidic residues" evidence="1">
    <location>
        <begin position="211"/>
        <end position="221"/>
    </location>
</feature>
<feature type="non-terminal residue" evidence="2">
    <location>
        <position position="1"/>
    </location>
</feature>
<dbReference type="Proteomes" id="UP000541444">
    <property type="component" value="Unassembled WGS sequence"/>
</dbReference>
<protein>
    <submittedName>
        <fullName evidence="2">Uncharacterized protein</fullName>
    </submittedName>
</protein>
<dbReference type="OrthoDB" id="1930729at2759"/>
<gene>
    <name evidence="2" type="ORF">GIB67_025814</name>
</gene>
<evidence type="ECO:0000313" key="2">
    <source>
        <dbReference type="EMBL" id="KAF6170125.1"/>
    </source>
</evidence>
<dbReference type="AlphaFoldDB" id="A0A7J7NSE7"/>
<name>A0A7J7NSE7_9MAGN</name>
<comment type="caution">
    <text evidence="2">The sequence shown here is derived from an EMBL/GenBank/DDBJ whole genome shotgun (WGS) entry which is preliminary data.</text>
</comment>
<reference evidence="2 3" key="1">
    <citation type="journal article" date="2020" name="IScience">
        <title>Genome Sequencing of the Endangered Kingdonia uniflora (Circaeasteraceae, Ranunculales) Reveals Potential Mechanisms of Evolutionary Specialization.</title>
        <authorList>
            <person name="Sun Y."/>
            <person name="Deng T."/>
            <person name="Zhang A."/>
            <person name="Moore M.J."/>
            <person name="Landis J.B."/>
            <person name="Lin N."/>
            <person name="Zhang H."/>
            <person name="Zhang X."/>
            <person name="Huang J."/>
            <person name="Zhang X."/>
            <person name="Sun H."/>
            <person name="Wang H."/>
        </authorList>
    </citation>
    <scope>NUCLEOTIDE SEQUENCE [LARGE SCALE GENOMIC DNA]</scope>
    <source>
        <strain evidence="2">TB1705</strain>
        <tissue evidence="2">Leaf</tissue>
    </source>
</reference>
<accession>A0A7J7NSE7</accession>
<organism evidence="2 3">
    <name type="scientific">Kingdonia uniflora</name>
    <dbReference type="NCBI Taxonomy" id="39325"/>
    <lineage>
        <taxon>Eukaryota</taxon>
        <taxon>Viridiplantae</taxon>
        <taxon>Streptophyta</taxon>
        <taxon>Embryophyta</taxon>
        <taxon>Tracheophyta</taxon>
        <taxon>Spermatophyta</taxon>
        <taxon>Magnoliopsida</taxon>
        <taxon>Ranunculales</taxon>
        <taxon>Circaeasteraceae</taxon>
        <taxon>Kingdonia</taxon>
    </lineage>
</organism>
<keyword evidence="3" id="KW-1185">Reference proteome</keyword>
<dbReference type="EMBL" id="JACGCM010000604">
    <property type="protein sequence ID" value="KAF6170125.1"/>
    <property type="molecule type" value="Genomic_DNA"/>
</dbReference>
<feature type="region of interest" description="Disordered" evidence="1">
    <location>
        <begin position="188"/>
        <end position="221"/>
    </location>
</feature>
<sequence length="221" mass="25247">VGLHKIFNTLLEEEKGALRNTYFALLLLIDPITTMSTLVVEIFDRHVSDMKFQFGGMIIQMKPIHVCLILGLRVSLILNEFLFVDLEHITNFKMRRFLKKKNTYGLKEIDGALKQAKLERHHVGALAIDSSFSATDIGAIVVKVCSQLEEHDKMLLKLEDHDGEVEVDQREVNLEAISYEYGGDLLEWKNSDEKDDDVEKDGEEKAKSVEEEQPQVAEEED</sequence>
<evidence type="ECO:0000313" key="3">
    <source>
        <dbReference type="Proteomes" id="UP000541444"/>
    </source>
</evidence>
<evidence type="ECO:0000256" key="1">
    <source>
        <dbReference type="SAM" id="MobiDB-lite"/>
    </source>
</evidence>
<proteinExistence type="predicted"/>